<dbReference type="RefSeq" id="WP_158647073.1">
    <property type="nucleotide sequence ID" value="NZ_JAZHFZ010000037.1"/>
</dbReference>
<dbReference type="EMBL" id="JAZHGA010000036">
    <property type="protein sequence ID" value="MEM5344625.1"/>
    <property type="molecule type" value="Genomic_DNA"/>
</dbReference>
<dbReference type="InterPro" id="IPR036388">
    <property type="entry name" value="WH-like_DNA-bd_sf"/>
</dbReference>
<evidence type="ECO:0000313" key="6">
    <source>
        <dbReference type="Proteomes" id="UP001481677"/>
    </source>
</evidence>
<keyword evidence="1" id="KW-0805">Transcription regulation</keyword>
<evidence type="ECO:0000256" key="1">
    <source>
        <dbReference type="ARBA" id="ARBA00023015"/>
    </source>
</evidence>
<dbReference type="InterPro" id="IPR000835">
    <property type="entry name" value="HTH_MarR-typ"/>
</dbReference>
<keyword evidence="3" id="KW-0804">Transcription</keyword>
<dbReference type="PANTHER" id="PTHR35790:SF4">
    <property type="entry name" value="HTH-TYPE TRANSCRIPTIONAL REGULATOR PCHR"/>
    <property type="match status" value="1"/>
</dbReference>
<evidence type="ECO:0000313" key="5">
    <source>
        <dbReference type="EMBL" id="MEM5344625.1"/>
    </source>
</evidence>
<comment type="caution">
    <text evidence="5">The sequence shown here is derived from an EMBL/GenBank/DDBJ whole genome shotgun (WGS) entry which is preliminary data.</text>
</comment>
<sequence length="171" mass="19314">MKRSGAAGKRTEVDADAGSLADDVFDKVVIKGPLSDMWRLTLWANCYCEPIFAAMAQEYDVGRDEFNVLSCLASYGSMVAKNICDVTGRPKNSISRAVNSLIARKMIRRKTNAHDRRESLLMLNDSGRRLYEKVLPVAVDRQTLMLRVLNAQERAMLDGILDKMMSTRHEW</sequence>
<evidence type="ECO:0000256" key="2">
    <source>
        <dbReference type="ARBA" id="ARBA00023125"/>
    </source>
</evidence>
<proteinExistence type="predicted"/>
<dbReference type="InterPro" id="IPR036390">
    <property type="entry name" value="WH_DNA-bd_sf"/>
</dbReference>
<protein>
    <submittedName>
        <fullName evidence="5">MarR family winged helix-turn-helix transcriptional regulator</fullName>
    </submittedName>
</protein>
<feature type="domain" description="HTH marR-type" evidence="4">
    <location>
        <begin position="34"/>
        <end position="166"/>
    </location>
</feature>
<dbReference type="PANTHER" id="PTHR35790">
    <property type="entry name" value="HTH-TYPE TRANSCRIPTIONAL REGULATOR PCHR"/>
    <property type="match status" value="1"/>
</dbReference>
<organism evidence="5 6">
    <name type="scientific">Paraburkholderia azotifigens</name>
    <dbReference type="NCBI Taxonomy" id="2057004"/>
    <lineage>
        <taxon>Bacteria</taxon>
        <taxon>Pseudomonadati</taxon>
        <taxon>Pseudomonadota</taxon>
        <taxon>Betaproteobacteria</taxon>
        <taxon>Burkholderiales</taxon>
        <taxon>Burkholderiaceae</taxon>
        <taxon>Paraburkholderia</taxon>
    </lineage>
</organism>
<dbReference type="SMART" id="SM00347">
    <property type="entry name" value="HTH_MARR"/>
    <property type="match status" value="1"/>
</dbReference>
<reference evidence="5 6" key="1">
    <citation type="submission" date="2024-01" db="EMBL/GenBank/DDBJ databases">
        <title>The diversity of rhizobia nodulating Mimosa spp. in eleven states of Brazil covering several biomes is determined by host plant, location, and edaphic factors.</title>
        <authorList>
            <person name="Rouws L."/>
            <person name="Barauna A."/>
            <person name="Beukes C."/>
            <person name="De Faria S.M."/>
            <person name="Gross E."/>
            <person name="Dos Reis Junior F.B."/>
            <person name="Simon M."/>
            <person name="Maluk M."/>
            <person name="Odee D.W."/>
            <person name="Kenicer G."/>
            <person name="Young J.P.W."/>
            <person name="Reis V.M."/>
            <person name="Zilli J."/>
            <person name="James E.K."/>
        </authorList>
    </citation>
    <scope>NUCLEOTIDE SEQUENCE [LARGE SCALE GENOMIC DNA]</scope>
    <source>
        <strain evidence="5 6">JPY530</strain>
    </source>
</reference>
<dbReference type="Gene3D" id="1.10.10.10">
    <property type="entry name" value="Winged helix-like DNA-binding domain superfamily/Winged helix DNA-binding domain"/>
    <property type="match status" value="1"/>
</dbReference>
<dbReference type="SUPFAM" id="SSF46785">
    <property type="entry name" value="Winged helix' DNA-binding domain"/>
    <property type="match status" value="1"/>
</dbReference>
<name>A0ABU9RC52_9BURK</name>
<keyword evidence="6" id="KW-1185">Reference proteome</keyword>
<dbReference type="Proteomes" id="UP001481677">
    <property type="component" value="Unassembled WGS sequence"/>
</dbReference>
<dbReference type="InterPro" id="IPR052067">
    <property type="entry name" value="Metal_resp_HTH_trans_reg"/>
</dbReference>
<gene>
    <name evidence="5" type="ORF">V4C56_33985</name>
</gene>
<evidence type="ECO:0000259" key="4">
    <source>
        <dbReference type="PROSITE" id="PS50995"/>
    </source>
</evidence>
<evidence type="ECO:0000256" key="3">
    <source>
        <dbReference type="ARBA" id="ARBA00023163"/>
    </source>
</evidence>
<keyword evidence="2" id="KW-0238">DNA-binding</keyword>
<dbReference type="Pfam" id="PF12802">
    <property type="entry name" value="MarR_2"/>
    <property type="match status" value="1"/>
</dbReference>
<dbReference type="PROSITE" id="PS50995">
    <property type="entry name" value="HTH_MARR_2"/>
    <property type="match status" value="1"/>
</dbReference>
<accession>A0ABU9RC52</accession>